<protein>
    <submittedName>
        <fullName evidence="2">Uncharacterized protein</fullName>
    </submittedName>
</protein>
<proteinExistence type="predicted"/>
<feature type="region of interest" description="Disordered" evidence="1">
    <location>
        <begin position="201"/>
        <end position="229"/>
    </location>
</feature>
<dbReference type="AlphaFoldDB" id="A0AAT9HDQ7"/>
<name>A0AAT9HDQ7_9ACTN</name>
<dbReference type="EMBL" id="AP035768">
    <property type="protein sequence ID" value="BFO15602.1"/>
    <property type="molecule type" value="Genomic_DNA"/>
</dbReference>
<evidence type="ECO:0000256" key="1">
    <source>
        <dbReference type="SAM" id="MobiDB-lite"/>
    </source>
</evidence>
<gene>
    <name evidence="2" type="ORF">SHKM778_19900</name>
</gene>
<feature type="compositionally biased region" description="Basic and acidic residues" evidence="1">
    <location>
        <begin position="209"/>
        <end position="223"/>
    </location>
</feature>
<evidence type="ECO:0000313" key="2">
    <source>
        <dbReference type="EMBL" id="BFO15602.1"/>
    </source>
</evidence>
<reference evidence="2" key="2">
    <citation type="submission" date="2024-07" db="EMBL/GenBank/DDBJ databases">
        <title>Streptomyces haneummycinica sp. nov., a new antibiotic-producing actinobacterium isolated from marine sediment.</title>
        <authorList>
            <person name="Uemura M."/>
            <person name="Hamada M."/>
            <person name="Hirano S."/>
            <person name="Kobayashi K."/>
            <person name="Ohshiro T."/>
            <person name="Kobayashi T."/>
            <person name="Terahara T."/>
        </authorList>
    </citation>
    <scope>NUCLEOTIDE SEQUENCE</scope>
    <source>
        <strain evidence="2">KM77-8</strain>
    </source>
</reference>
<feature type="region of interest" description="Disordered" evidence="1">
    <location>
        <begin position="43"/>
        <end position="70"/>
    </location>
</feature>
<organism evidence="2">
    <name type="scientific">Streptomyces haneummycinicus</name>
    <dbReference type="NCBI Taxonomy" id="3074435"/>
    <lineage>
        <taxon>Bacteria</taxon>
        <taxon>Bacillati</taxon>
        <taxon>Actinomycetota</taxon>
        <taxon>Actinomycetes</taxon>
        <taxon>Kitasatosporales</taxon>
        <taxon>Streptomycetaceae</taxon>
        <taxon>Streptomyces</taxon>
    </lineage>
</organism>
<accession>A0AAT9HDQ7</accession>
<sequence>MEVEPVEFLAERGDVLVDHDPQLLQRGPPLLLVAPPVAAGHGVDTRAAGRHQRSDGDQPADGNATAGPVAPRVRRRAAGVAQRAVYEVVQLGLGVPGALHGGDQVPYALPAQHTAVGTRVEPVAEPDAVQTGDAGLGAQILEEALRGIVRREHRDEDGFVRVLDLGGQGLGVGRGQDVPGRGVDVDRALPQFTRDPGEVRLRLRPGRSGHQDRQRGGHRHDQQAYEGTQRRVLHIFEATRSAA</sequence>
<reference evidence="2" key="1">
    <citation type="submission" date="2024-06" db="EMBL/GenBank/DDBJ databases">
        <authorList>
            <consortium name="consrtm"/>
            <person name="Uemura M."/>
            <person name="Terahara T."/>
        </authorList>
    </citation>
    <scope>NUCLEOTIDE SEQUENCE</scope>
    <source>
        <strain evidence="2">KM77-8</strain>
    </source>
</reference>